<reference evidence="1" key="1">
    <citation type="submission" date="2018-05" db="EMBL/GenBank/DDBJ databases">
        <authorList>
            <person name="Lanie J.A."/>
            <person name="Ng W.-L."/>
            <person name="Kazmierczak K.M."/>
            <person name="Andrzejewski T.M."/>
            <person name="Davidsen T.M."/>
            <person name="Wayne K.J."/>
            <person name="Tettelin H."/>
            <person name="Glass J.I."/>
            <person name="Rusch D."/>
            <person name="Podicherti R."/>
            <person name="Tsui H.-C.T."/>
            <person name="Winkler M.E."/>
        </authorList>
    </citation>
    <scope>NUCLEOTIDE SEQUENCE</scope>
</reference>
<feature type="non-terminal residue" evidence="1">
    <location>
        <position position="1"/>
    </location>
</feature>
<organism evidence="1">
    <name type="scientific">marine metagenome</name>
    <dbReference type="NCBI Taxonomy" id="408172"/>
    <lineage>
        <taxon>unclassified sequences</taxon>
        <taxon>metagenomes</taxon>
        <taxon>ecological metagenomes</taxon>
    </lineage>
</organism>
<dbReference type="EMBL" id="UINC01147262">
    <property type="protein sequence ID" value="SVD38477.1"/>
    <property type="molecule type" value="Genomic_DNA"/>
</dbReference>
<gene>
    <name evidence="1" type="ORF">METZ01_LOCUS391331</name>
</gene>
<evidence type="ECO:0000313" key="1">
    <source>
        <dbReference type="EMBL" id="SVD38477.1"/>
    </source>
</evidence>
<protein>
    <submittedName>
        <fullName evidence="1">Uncharacterized protein</fullName>
    </submittedName>
</protein>
<proteinExistence type="predicted"/>
<dbReference type="AlphaFoldDB" id="A0A382UWF0"/>
<accession>A0A382UWF0</accession>
<sequence>VLLTHEDGSTMLCRGGEDAVRKFWNLWPIVKAEFTGEKQLLQWIYADEEEDQPYKPTTHM</sequence>
<name>A0A382UWF0_9ZZZZ</name>